<gene>
    <name evidence="1" type="ORF">EDF85_2741</name>
</gene>
<dbReference type="Proteomes" id="UP000269115">
    <property type="component" value="Unassembled WGS sequence"/>
</dbReference>
<dbReference type="AlphaFoldDB" id="A0A9X8EL43"/>
<sequence length="172" mass="18703">MNELKLLSQAITATFQAGVPDFATVEAFSAVNEHTPQPALCHTITAMEASVDPGDGRLCILARFEARILVDAQQQHAALQAATLAAKSTLVLHKQFWGVDFVAATLNVKAQTAIPAEIPGTLEWRVQWQQPVYLGDLQWPWPDQPPGSLLFAFSPDTGPAHKDSYQAPEDMA</sequence>
<dbReference type="EMBL" id="RJUR01000013">
    <property type="protein sequence ID" value="ROQ49954.1"/>
    <property type="molecule type" value="Genomic_DNA"/>
</dbReference>
<comment type="caution">
    <text evidence="1">The sequence shown here is derived from an EMBL/GenBank/DDBJ whole genome shotgun (WGS) entry which is preliminary data.</text>
</comment>
<reference evidence="1 2" key="1">
    <citation type="submission" date="2018-11" db="EMBL/GenBank/DDBJ databases">
        <title>Genomic analyses of the natural microbiome of Caenorhabditis elegans.</title>
        <authorList>
            <person name="Samuel B."/>
        </authorList>
    </citation>
    <scope>NUCLEOTIDE SEQUENCE [LARGE SCALE GENOMIC DNA]</scope>
    <source>
        <strain evidence="1 2">BIGb0473</strain>
    </source>
</reference>
<proteinExistence type="predicted"/>
<accession>A0A9X8EL43</accession>
<evidence type="ECO:0000313" key="2">
    <source>
        <dbReference type="Proteomes" id="UP000269115"/>
    </source>
</evidence>
<protein>
    <recommendedName>
        <fullName evidence="3">Phage protein</fullName>
    </recommendedName>
</protein>
<evidence type="ECO:0000313" key="1">
    <source>
        <dbReference type="EMBL" id="ROQ49954.1"/>
    </source>
</evidence>
<evidence type="ECO:0008006" key="3">
    <source>
        <dbReference type="Google" id="ProtNLM"/>
    </source>
</evidence>
<organism evidence="1 2">
    <name type="scientific">Pseudomonas putida</name>
    <name type="common">Arthrobacter siderocapsulatus</name>
    <dbReference type="NCBI Taxonomy" id="303"/>
    <lineage>
        <taxon>Bacteria</taxon>
        <taxon>Pseudomonadati</taxon>
        <taxon>Pseudomonadota</taxon>
        <taxon>Gammaproteobacteria</taxon>
        <taxon>Pseudomonadales</taxon>
        <taxon>Pseudomonadaceae</taxon>
        <taxon>Pseudomonas</taxon>
    </lineage>
</organism>
<name>A0A9X8EL43_PSEPU</name>
<dbReference type="RefSeq" id="WP_123752974.1">
    <property type="nucleotide sequence ID" value="NZ_RJUR01000013.1"/>
</dbReference>